<dbReference type="Pfam" id="PF00015">
    <property type="entry name" value="MCPsignal"/>
    <property type="match status" value="1"/>
</dbReference>
<dbReference type="Gene3D" id="1.10.287.950">
    <property type="entry name" value="Methyl-accepting chemotaxis protein"/>
    <property type="match status" value="1"/>
</dbReference>
<comment type="similarity">
    <text evidence="3">Belongs to the methyl-accepting chemotaxis (MCP) protein family.</text>
</comment>
<dbReference type="PANTHER" id="PTHR43531:SF14">
    <property type="entry name" value="METHYL-ACCEPTING CHEMOTAXIS PROTEIN I-RELATED"/>
    <property type="match status" value="1"/>
</dbReference>
<dbReference type="AlphaFoldDB" id="A0A437RRU3"/>
<keyword evidence="2" id="KW-0488">Methylation</keyword>
<protein>
    <submittedName>
        <fullName evidence="7">Methyl-accepting chemotaxis protein</fullName>
    </submittedName>
</protein>
<dbReference type="GO" id="GO:0006935">
    <property type="term" value="P:chemotaxis"/>
    <property type="evidence" value="ECO:0007669"/>
    <property type="project" value="InterPro"/>
</dbReference>
<dbReference type="InterPro" id="IPR004090">
    <property type="entry name" value="Chemotax_Me-accpt_rcpt"/>
</dbReference>
<accession>A0A437RRU3</accession>
<dbReference type="Proteomes" id="UP000285575">
    <property type="component" value="Unassembled WGS sequence"/>
</dbReference>
<dbReference type="PRINTS" id="PR00260">
    <property type="entry name" value="CHEMTRNSDUCR"/>
</dbReference>
<reference evidence="7 8" key="1">
    <citation type="submission" date="2019-01" db="EMBL/GenBank/DDBJ databases">
        <authorList>
            <person name="Chen W.-M."/>
        </authorList>
    </citation>
    <scope>NUCLEOTIDE SEQUENCE [LARGE SCALE GENOMIC DNA]</scope>
    <source>
        <strain evidence="7 8">KYPY4</strain>
    </source>
</reference>
<comment type="subcellular location">
    <subcellularLocation>
        <location evidence="1">Membrane</location>
    </subcellularLocation>
</comment>
<keyword evidence="5" id="KW-0812">Transmembrane</keyword>
<dbReference type="FunFam" id="1.10.287.950:FF:000001">
    <property type="entry name" value="Methyl-accepting chemotaxis sensory transducer"/>
    <property type="match status" value="1"/>
</dbReference>
<keyword evidence="5" id="KW-0472">Membrane</keyword>
<dbReference type="OrthoDB" id="343520at2"/>
<dbReference type="PANTHER" id="PTHR43531">
    <property type="entry name" value="PROTEIN ICFG"/>
    <property type="match status" value="1"/>
</dbReference>
<keyword evidence="5" id="KW-1133">Transmembrane helix</keyword>
<dbReference type="SUPFAM" id="SSF58104">
    <property type="entry name" value="Methyl-accepting chemotaxis protein (MCP) signaling domain"/>
    <property type="match status" value="1"/>
</dbReference>
<evidence type="ECO:0000256" key="3">
    <source>
        <dbReference type="ARBA" id="ARBA00029447"/>
    </source>
</evidence>
<feature type="domain" description="Methyl-accepting transducer" evidence="6">
    <location>
        <begin position="413"/>
        <end position="642"/>
    </location>
</feature>
<keyword evidence="4" id="KW-0807">Transducer</keyword>
<dbReference type="InterPro" id="IPR013587">
    <property type="entry name" value="Nitrate/nitrite_sensing"/>
</dbReference>
<dbReference type="InterPro" id="IPR004089">
    <property type="entry name" value="MCPsignal_dom"/>
</dbReference>
<dbReference type="InterPro" id="IPR051310">
    <property type="entry name" value="MCP_chemotaxis"/>
</dbReference>
<keyword evidence="8" id="KW-1185">Reference proteome</keyword>
<name>A0A437RRU3_9BURK</name>
<evidence type="ECO:0000256" key="1">
    <source>
        <dbReference type="ARBA" id="ARBA00004370"/>
    </source>
</evidence>
<comment type="caution">
    <text evidence="7">The sequence shown here is derived from an EMBL/GenBank/DDBJ whole genome shotgun (WGS) entry which is preliminary data.</text>
</comment>
<evidence type="ECO:0000256" key="2">
    <source>
        <dbReference type="ARBA" id="ARBA00022481"/>
    </source>
</evidence>
<dbReference type="EMBL" id="SACR01000001">
    <property type="protein sequence ID" value="RVU49342.1"/>
    <property type="molecule type" value="Genomic_DNA"/>
</dbReference>
<dbReference type="SMART" id="SM00283">
    <property type="entry name" value="MA"/>
    <property type="match status" value="1"/>
</dbReference>
<dbReference type="GO" id="GO:0005886">
    <property type="term" value="C:plasma membrane"/>
    <property type="evidence" value="ECO:0007669"/>
    <property type="project" value="TreeGrafter"/>
</dbReference>
<dbReference type="GO" id="GO:0004888">
    <property type="term" value="F:transmembrane signaling receptor activity"/>
    <property type="evidence" value="ECO:0007669"/>
    <property type="project" value="InterPro"/>
</dbReference>
<evidence type="ECO:0000256" key="4">
    <source>
        <dbReference type="PROSITE-ProRule" id="PRU00284"/>
    </source>
</evidence>
<dbReference type="GO" id="GO:0007165">
    <property type="term" value="P:signal transduction"/>
    <property type="evidence" value="ECO:0007669"/>
    <property type="project" value="UniProtKB-KW"/>
</dbReference>
<dbReference type="CDD" id="cd11386">
    <property type="entry name" value="MCP_signal"/>
    <property type="match status" value="1"/>
</dbReference>
<organism evidence="7 8">
    <name type="scientific">Rubrivivax rivuli</name>
    <dbReference type="NCBI Taxonomy" id="1862385"/>
    <lineage>
        <taxon>Bacteria</taxon>
        <taxon>Pseudomonadati</taxon>
        <taxon>Pseudomonadota</taxon>
        <taxon>Betaproteobacteria</taxon>
        <taxon>Burkholderiales</taxon>
        <taxon>Sphaerotilaceae</taxon>
        <taxon>Rubrivivax</taxon>
    </lineage>
</organism>
<evidence type="ECO:0000313" key="7">
    <source>
        <dbReference type="EMBL" id="RVU49342.1"/>
    </source>
</evidence>
<evidence type="ECO:0000256" key="5">
    <source>
        <dbReference type="SAM" id="Phobius"/>
    </source>
</evidence>
<gene>
    <name evidence="7" type="ORF">EOE66_01855</name>
</gene>
<dbReference type="Pfam" id="PF08376">
    <property type="entry name" value="NIT"/>
    <property type="match status" value="1"/>
</dbReference>
<dbReference type="PROSITE" id="PS50111">
    <property type="entry name" value="CHEMOTAXIS_TRANSDUC_2"/>
    <property type="match status" value="1"/>
</dbReference>
<evidence type="ECO:0000259" key="6">
    <source>
        <dbReference type="PROSITE" id="PS50111"/>
    </source>
</evidence>
<feature type="transmembrane region" description="Helical" evidence="5">
    <location>
        <begin position="326"/>
        <end position="346"/>
    </location>
</feature>
<evidence type="ECO:0000313" key="8">
    <source>
        <dbReference type="Proteomes" id="UP000285575"/>
    </source>
</evidence>
<proteinExistence type="inferred from homology"/>
<sequence length="657" mass="68340">MGIPALPVGGSLMPLMQRLRLRHKFALIGALALAMAALPTGFFLHRVQASLAQVENEISGLPPAQALVGLARTTAQHRGLSNGVLNGDSSAAAPREKAWQALQERQAASVASFAAFGDETLSRRLEALWQAQQTLTQAVATAGVPAPESFQRHTAIVEGQLALLHDVAIRSELVLNPWASGYHLQDAALNHLPLVSELLGRLRGSGMGMLAKGQASSAERSRLAVHAERALFAAASAQRALANAVQADAAVAAALGDAPARAEKSLNAALALARSKLIEAEALDHPRAEWWAQTSQAIDDQLALGDAAMAALSKDLAQHRQWETQAVGWIAGLLLVLGAGGGWLLWSIARGASRSIEQAIGLADAVADGRLQLPPGTPQTLPPGTQDEGQRLVVALAAMARQLGQVVATVRDNAEQVATASAEIAQGNHDLSARTESQASALEQTAASMDELRATVAQSADSARQAHQLALQASDVAGNGGQAVQDLAGTLAQIRDSAHRMADIIGTIDGIAFQTNILALNAAVEAARAGEQGRGFAVVASEVRALAQRSALAAREIRSLITASQERVEAGNEQGSHAAETMQSVVQSIRRVSDLIAEVSAAVQEQSAGIAQIGDAVTQMDQVTQQNAALVEEGAAAAESLRQQAVSLQGTVAVFRI</sequence>